<dbReference type="EC" id="3.2.1.4" evidence="3"/>
<comment type="catalytic activity">
    <reaction evidence="1">
        <text>Endohydrolysis of (1-&gt;4)-beta-D-glucosidic linkages in cellulose, lichenin and cereal beta-D-glucans.</text>
        <dbReference type="EC" id="3.2.1.4"/>
    </reaction>
</comment>
<accession>E4XEN9</accession>
<evidence type="ECO:0000256" key="5">
    <source>
        <dbReference type="ARBA" id="ARBA00023001"/>
    </source>
</evidence>
<dbReference type="OrthoDB" id="10257085at2759"/>
<dbReference type="GO" id="GO:0030245">
    <property type="term" value="P:cellulose catabolic process"/>
    <property type="evidence" value="ECO:0007669"/>
    <property type="project" value="UniProtKB-KW"/>
</dbReference>
<dbReference type="InterPro" id="IPR008928">
    <property type="entry name" value="6-hairpin_glycosidase_sf"/>
</dbReference>
<dbReference type="AlphaFoldDB" id="E4XEN9"/>
<dbReference type="InterPro" id="IPR012341">
    <property type="entry name" value="6hp_glycosidase-like_sf"/>
</dbReference>
<evidence type="ECO:0000256" key="8">
    <source>
        <dbReference type="ARBA" id="ARBA00023326"/>
    </source>
</evidence>
<dbReference type="GO" id="GO:0008810">
    <property type="term" value="F:cellulase activity"/>
    <property type="evidence" value="ECO:0007669"/>
    <property type="project" value="UniProtKB-EC"/>
</dbReference>
<evidence type="ECO:0000256" key="6">
    <source>
        <dbReference type="ARBA" id="ARBA00023277"/>
    </source>
</evidence>
<evidence type="ECO:0000313" key="10">
    <source>
        <dbReference type="EMBL" id="CBY19536.1"/>
    </source>
</evidence>
<dbReference type="Pfam" id="PF00759">
    <property type="entry name" value="Glyco_hydro_9"/>
    <property type="match status" value="1"/>
</dbReference>
<sequence length="225" mass="25240">MRNTPAGMSKGSVQCRVFQKKGVEVKLRDNLRLKLAERIAVLLAKFTGKNEYKSQLNQFLNWLMESAYRTPKGLIYLDENAPNRHAANAAVIALQAASIFTDYRTMLTKFAQQQVHYMLGDSGRSYVIGFGVNPPQRAYHRGSSCPDVPKSCSWEQMKSTRANPQVLFGALVAGPDRLDNYEDRRDRRFNDVAVDHTAGLLTAVAGLKQDSQKARGFRILGSWRG</sequence>
<keyword evidence="5" id="KW-0136">Cellulose degradation</keyword>
<organism evidence="10">
    <name type="scientific">Oikopleura dioica</name>
    <name type="common">Tunicate</name>
    <dbReference type="NCBI Taxonomy" id="34765"/>
    <lineage>
        <taxon>Eukaryota</taxon>
        <taxon>Metazoa</taxon>
        <taxon>Chordata</taxon>
        <taxon>Tunicata</taxon>
        <taxon>Appendicularia</taxon>
        <taxon>Copelata</taxon>
        <taxon>Oikopleuridae</taxon>
        <taxon>Oikopleura</taxon>
    </lineage>
</organism>
<comment type="similarity">
    <text evidence="2">Belongs to the glycosyl hydrolase 9 (cellulase E) family.</text>
</comment>
<evidence type="ECO:0000313" key="11">
    <source>
        <dbReference type="Proteomes" id="UP000001307"/>
    </source>
</evidence>
<keyword evidence="4" id="KW-0378">Hydrolase</keyword>
<gene>
    <name evidence="10" type="ORF">GSOID_T00008682001</name>
</gene>
<feature type="domain" description="Glycoside hydrolase family 9" evidence="9">
    <location>
        <begin position="42"/>
        <end position="203"/>
    </location>
</feature>
<name>E4XEN9_OIKDI</name>
<dbReference type="InParanoid" id="E4XEN9"/>
<dbReference type="Gene3D" id="1.50.10.10">
    <property type="match status" value="1"/>
</dbReference>
<keyword evidence="8" id="KW-0624">Polysaccharide degradation</keyword>
<protein>
    <recommendedName>
        <fullName evidence="3">cellulase</fullName>
        <ecNumber evidence="3">3.2.1.4</ecNumber>
    </recommendedName>
</protein>
<dbReference type="EMBL" id="FN653042">
    <property type="protein sequence ID" value="CBY19536.1"/>
    <property type="molecule type" value="Genomic_DNA"/>
</dbReference>
<dbReference type="PANTHER" id="PTHR22298">
    <property type="entry name" value="ENDO-1,4-BETA-GLUCANASE"/>
    <property type="match status" value="1"/>
</dbReference>
<dbReference type="SUPFAM" id="SSF48208">
    <property type="entry name" value="Six-hairpin glycosidases"/>
    <property type="match status" value="1"/>
</dbReference>
<keyword evidence="7" id="KW-0326">Glycosidase</keyword>
<evidence type="ECO:0000256" key="7">
    <source>
        <dbReference type="ARBA" id="ARBA00023295"/>
    </source>
</evidence>
<proteinExistence type="inferred from homology"/>
<keyword evidence="6" id="KW-0119">Carbohydrate metabolism</keyword>
<evidence type="ECO:0000256" key="4">
    <source>
        <dbReference type="ARBA" id="ARBA00022801"/>
    </source>
</evidence>
<dbReference type="Proteomes" id="UP000001307">
    <property type="component" value="Unassembled WGS sequence"/>
</dbReference>
<reference evidence="10" key="1">
    <citation type="journal article" date="2010" name="Science">
        <title>Plasticity of animal genome architecture unmasked by rapid evolution of a pelagic tunicate.</title>
        <authorList>
            <person name="Denoeud F."/>
            <person name="Henriet S."/>
            <person name="Mungpakdee S."/>
            <person name="Aury J.M."/>
            <person name="Da Silva C."/>
            <person name="Brinkmann H."/>
            <person name="Mikhaleva J."/>
            <person name="Olsen L.C."/>
            <person name="Jubin C."/>
            <person name="Canestro C."/>
            <person name="Bouquet J.M."/>
            <person name="Danks G."/>
            <person name="Poulain J."/>
            <person name="Campsteijn C."/>
            <person name="Adamski M."/>
            <person name="Cross I."/>
            <person name="Yadetie F."/>
            <person name="Muffato M."/>
            <person name="Louis A."/>
            <person name="Butcher S."/>
            <person name="Tsagkogeorga G."/>
            <person name="Konrad A."/>
            <person name="Singh S."/>
            <person name="Jensen M.F."/>
            <person name="Cong E.H."/>
            <person name="Eikeseth-Otteraa H."/>
            <person name="Noel B."/>
            <person name="Anthouard V."/>
            <person name="Porcel B.M."/>
            <person name="Kachouri-Lafond R."/>
            <person name="Nishino A."/>
            <person name="Ugolini M."/>
            <person name="Chourrout P."/>
            <person name="Nishida H."/>
            <person name="Aasland R."/>
            <person name="Huzurbazar S."/>
            <person name="Westhof E."/>
            <person name="Delsuc F."/>
            <person name="Lehrach H."/>
            <person name="Reinhardt R."/>
            <person name="Weissenbach J."/>
            <person name="Roy S.W."/>
            <person name="Artiguenave F."/>
            <person name="Postlethwait J.H."/>
            <person name="Manak J.R."/>
            <person name="Thompson E.M."/>
            <person name="Jaillon O."/>
            <person name="Du Pasquier L."/>
            <person name="Boudinot P."/>
            <person name="Liberles D.A."/>
            <person name="Volff J.N."/>
            <person name="Philippe H."/>
            <person name="Lenhard B."/>
            <person name="Roest Crollius H."/>
            <person name="Wincker P."/>
            <person name="Chourrout D."/>
        </authorList>
    </citation>
    <scope>NUCLEOTIDE SEQUENCE [LARGE SCALE GENOMIC DNA]</scope>
</reference>
<evidence type="ECO:0000256" key="1">
    <source>
        <dbReference type="ARBA" id="ARBA00000966"/>
    </source>
</evidence>
<evidence type="ECO:0000259" key="9">
    <source>
        <dbReference type="Pfam" id="PF00759"/>
    </source>
</evidence>
<keyword evidence="11" id="KW-1185">Reference proteome</keyword>
<dbReference type="InterPro" id="IPR001701">
    <property type="entry name" value="Glyco_hydro_9"/>
</dbReference>
<evidence type="ECO:0000256" key="3">
    <source>
        <dbReference type="ARBA" id="ARBA00012601"/>
    </source>
</evidence>
<evidence type="ECO:0000256" key="2">
    <source>
        <dbReference type="ARBA" id="ARBA00007072"/>
    </source>
</evidence>